<comment type="caution">
    <text evidence="2">The sequence shown here is derived from an EMBL/GenBank/DDBJ whole genome shotgun (WGS) entry which is preliminary data.</text>
</comment>
<keyword evidence="1" id="KW-0472">Membrane</keyword>
<feature type="transmembrane region" description="Helical" evidence="1">
    <location>
        <begin position="78"/>
        <end position="98"/>
    </location>
</feature>
<feature type="transmembrane region" description="Helical" evidence="1">
    <location>
        <begin position="50"/>
        <end position="72"/>
    </location>
</feature>
<protein>
    <submittedName>
        <fullName evidence="2">Uncharacterized protein</fullName>
    </submittedName>
</protein>
<dbReference type="RefSeq" id="WP_263342355.1">
    <property type="nucleotide sequence ID" value="NZ_JAGSYH010000011.1"/>
</dbReference>
<name>A0ABW1ENJ4_9BACT</name>
<dbReference type="EMBL" id="JBHSPH010000019">
    <property type="protein sequence ID" value="MFC5865367.1"/>
    <property type="molecule type" value="Genomic_DNA"/>
</dbReference>
<keyword evidence="1" id="KW-0812">Transmembrane</keyword>
<keyword evidence="3" id="KW-1185">Reference proteome</keyword>
<keyword evidence="1" id="KW-1133">Transmembrane helix</keyword>
<evidence type="ECO:0000256" key="1">
    <source>
        <dbReference type="SAM" id="Phobius"/>
    </source>
</evidence>
<feature type="transmembrane region" description="Helical" evidence="1">
    <location>
        <begin position="110"/>
        <end position="132"/>
    </location>
</feature>
<dbReference type="Proteomes" id="UP001596091">
    <property type="component" value="Unassembled WGS sequence"/>
</dbReference>
<sequence length="139" mass="15027">MGFDGFYFGIPMLLVTLGTLVAGGIPVLFAWCRIVGQSRTVSERVLPKALCVLTASICVDPLGFCAFAFIPYDEKDSFAAFLVCSTAMTIGFLLSLAAPIISREQNVERYAVFLGSIALAVVNLLGLVWLFITKNNHSL</sequence>
<feature type="transmembrane region" description="Helical" evidence="1">
    <location>
        <begin position="6"/>
        <end position="29"/>
    </location>
</feature>
<accession>A0ABW1ENJ4</accession>
<reference evidence="3" key="1">
    <citation type="journal article" date="2019" name="Int. J. Syst. Evol. Microbiol.">
        <title>The Global Catalogue of Microorganisms (GCM) 10K type strain sequencing project: providing services to taxonomists for standard genome sequencing and annotation.</title>
        <authorList>
            <consortium name="The Broad Institute Genomics Platform"/>
            <consortium name="The Broad Institute Genome Sequencing Center for Infectious Disease"/>
            <person name="Wu L."/>
            <person name="Ma J."/>
        </authorList>
    </citation>
    <scope>NUCLEOTIDE SEQUENCE [LARGE SCALE GENOMIC DNA]</scope>
    <source>
        <strain evidence="3">JCM 4087</strain>
    </source>
</reference>
<evidence type="ECO:0000313" key="3">
    <source>
        <dbReference type="Proteomes" id="UP001596091"/>
    </source>
</evidence>
<gene>
    <name evidence="2" type="ORF">ACFPT7_23890</name>
</gene>
<organism evidence="2 3">
    <name type="scientific">Acidicapsa dinghuensis</name>
    <dbReference type="NCBI Taxonomy" id="2218256"/>
    <lineage>
        <taxon>Bacteria</taxon>
        <taxon>Pseudomonadati</taxon>
        <taxon>Acidobacteriota</taxon>
        <taxon>Terriglobia</taxon>
        <taxon>Terriglobales</taxon>
        <taxon>Acidobacteriaceae</taxon>
        <taxon>Acidicapsa</taxon>
    </lineage>
</organism>
<proteinExistence type="predicted"/>
<evidence type="ECO:0000313" key="2">
    <source>
        <dbReference type="EMBL" id="MFC5865367.1"/>
    </source>
</evidence>